<gene>
    <name evidence="2" type="ORF">M9Y10_004424</name>
</gene>
<feature type="region of interest" description="Disordered" evidence="1">
    <location>
        <begin position="54"/>
        <end position="87"/>
    </location>
</feature>
<reference evidence="2 3" key="1">
    <citation type="submission" date="2024-04" db="EMBL/GenBank/DDBJ databases">
        <title>Tritrichomonas musculus Genome.</title>
        <authorList>
            <person name="Alves-Ferreira E."/>
            <person name="Grigg M."/>
            <person name="Lorenzi H."/>
            <person name="Galac M."/>
        </authorList>
    </citation>
    <scope>NUCLEOTIDE SEQUENCE [LARGE SCALE GENOMIC DNA]</scope>
    <source>
        <strain evidence="2 3">EAF2021</strain>
    </source>
</reference>
<name>A0ABR2JSH2_9EUKA</name>
<evidence type="ECO:0008006" key="4">
    <source>
        <dbReference type="Google" id="ProtNLM"/>
    </source>
</evidence>
<protein>
    <recommendedName>
        <fullName evidence="4">MADS-box domain-containing protein</fullName>
    </recommendedName>
</protein>
<evidence type="ECO:0000313" key="3">
    <source>
        <dbReference type="Proteomes" id="UP001470230"/>
    </source>
</evidence>
<evidence type="ECO:0000313" key="2">
    <source>
        <dbReference type="EMBL" id="KAK8881664.1"/>
    </source>
</evidence>
<feature type="compositionally biased region" description="Polar residues" evidence="1">
    <location>
        <begin position="73"/>
        <end position="82"/>
    </location>
</feature>
<keyword evidence="3" id="KW-1185">Reference proteome</keyword>
<sequence length="169" mass="19966">MLKKKEEKHRRMKAIIFKEESEVFIYELDSQGRHKQKMSRSKRTNYKKLKQIKEEMKAEEQESLESSSEIDCNDSSNCFSSPEPSPEPINVYSSENKYINPLNLNDALNECEISFQMTQVYENIFIDPILDKMPEITNILDMKHFEELNFSKLDQYSEGDNIEEYSSIL</sequence>
<organism evidence="2 3">
    <name type="scientific">Tritrichomonas musculus</name>
    <dbReference type="NCBI Taxonomy" id="1915356"/>
    <lineage>
        <taxon>Eukaryota</taxon>
        <taxon>Metamonada</taxon>
        <taxon>Parabasalia</taxon>
        <taxon>Tritrichomonadida</taxon>
        <taxon>Tritrichomonadidae</taxon>
        <taxon>Tritrichomonas</taxon>
    </lineage>
</organism>
<accession>A0ABR2JSH2</accession>
<proteinExistence type="predicted"/>
<dbReference type="EMBL" id="JAPFFF010000010">
    <property type="protein sequence ID" value="KAK8881664.1"/>
    <property type="molecule type" value="Genomic_DNA"/>
</dbReference>
<dbReference type="Proteomes" id="UP001470230">
    <property type="component" value="Unassembled WGS sequence"/>
</dbReference>
<comment type="caution">
    <text evidence="2">The sequence shown here is derived from an EMBL/GenBank/DDBJ whole genome shotgun (WGS) entry which is preliminary data.</text>
</comment>
<evidence type="ECO:0000256" key="1">
    <source>
        <dbReference type="SAM" id="MobiDB-lite"/>
    </source>
</evidence>